<name>A0A285TWG3_9PROT</name>
<keyword evidence="1" id="KW-0805">Transcription regulation</keyword>
<evidence type="ECO:0000313" key="5">
    <source>
        <dbReference type="EMBL" id="SOC26659.1"/>
    </source>
</evidence>
<dbReference type="InterPro" id="IPR000792">
    <property type="entry name" value="Tscrpt_reg_LuxR_C"/>
</dbReference>
<evidence type="ECO:0000256" key="2">
    <source>
        <dbReference type="ARBA" id="ARBA00023125"/>
    </source>
</evidence>
<keyword evidence="2" id="KW-0238">DNA-binding</keyword>
<evidence type="ECO:0000313" key="6">
    <source>
        <dbReference type="Proteomes" id="UP000219068"/>
    </source>
</evidence>
<dbReference type="Pfam" id="PF00196">
    <property type="entry name" value="GerE"/>
    <property type="match status" value="1"/>
</dbReference>
<gene>
    <name evidence="5" type="ORF">SAMN05428964_105158</name>
</gene>
<organism evidence="5 6">
    <name type="scientific">Thalassospira xiamenensis</name>
    <dbReference type="NCBI Taxonomy" id="220697"/>
    <lineage>
        <taxon>Bacteria</taxon>
        <taxon>Pseudomonadati</taxon>
        <taxon>Pseudomonadota</taxon>
        <taxon>Alphaproteobacteria</taxon>
        <taxon>Rhodospirillales</taxon>
        <taxon>Thalassospiraceae</taxon>
        <taxon>Thalassospira</taxon>
    </lineage>
</organism>
<dbReference type="AlphaFoldDB" id="A0A285TWG3"/>
<dbReference type="CDD" id="cd06170">
    <property type="entry name" value="LuxR_C_like"/>
    <property type="match status" value="1"/>
</dbReference>
<dbReference type="GO" id="GO:0006355">
    <property type="term" value="P:regulation of DNA-templated transcription"/>
    <property type="evidence" value="ECO:0007669"/>
    <property type="project" value="InterPro"/>
</dbReference>
<dbReference type="PANTHER" id="PTHR44688">
    <property type="entry name" value="DNA-BINDING TRANSCRIPTIONAL ACTIVATOR DEVR_DOSR"/>
    <property type="match status" value="1"/>
</dbReference>
<dbReference type="SMART" id="SM00421">
    <property type="entry name" value="HTH_LUXR"/>
    <property type="match status" value="1"/>
</dbReference>
<accession>A0A285TWG3</accession>
<dbReference type="PRINTS" id="PR00038">
    <property type="entry name" value="HTHLUXR"/>
</dbReference>
<evidence type="ECO:0000256" key="3">
    <source>
        <dbReference type="ARBA" id="ARBA00023163"/>
    </source>
</evidence>
<evidence type="ECO:0000259" key="4">
    <source>
        <dbReference type="PROSITE" id="PS50043"/>
    </source>
</evidence>
<dbReference type="Proteomes" id="UP000219068">
    <property type="component" value="Unassembled WGS sequence"/>
</dbReference>
<dbReference type="RefSeq" id="WP_097052730.1">
    <property type="nucleotide sequence ID" value="NZ_OBMM01000005.1"/>
</dbReference>
<dbReference type="PANTHER" id="PTHR44688:SF16">
    <property type="entry name" value="DNA-BINDING TRANSCRIPTIONAL ACTIVATOR DEVR_DOSR"/>
    <property type="match status" value="1"/>
</dbReference>
<dbReference type="InterPro" id="IPR036388">
    <property type="entry name" value="WH-like_DNA-bd_sf"/>
</dbReference>
<proteinExistence type="predicted"/>
<dbReference type="GO" id="GO:0003677">
    <property type="term" value="F:DNA binding"/>
    <property type="evidence" value="ECO:0007669"/>
    <property type="project" value="UniProtKB-KW"/>
</dbReference>
<dbReference type="EMBL" id="OBMM01000005">
    <property type="protein sequence ID" value="SOC26659.1"/>
    <property type="molecule type" value="Genomic_DNA"/>
</dbReference>
<reference evidence="5 6" key="1">
    <citation type="submission" date="2017-08" db="EMBL/GenBank/DDBJ databases">
        <authorList>
            <person name="de Groot N.N."/>
        </authorList>
    </citation>
    <scope>NUCLEOTIDE SEQUENCE [LARGE SCALE GENOMIC DNA]</scope>
    <source>
        <strain evidence="5 6">USBA 78</strain>
    </source>
</reference>
<dbReference type="Gene3D" id="1.10.10.10">
    <property type="entry name" value="Winged helix-like DNA-binding domain superfamily/Winged helix DNA-binding domain"/>
    <property type="match status" value="1"/>
</dbReference>
<dbReference type="InterPro" id="IPR016032">
    <property type="entry name" value="Sig_transdc_resp-reg_C-effctor"/>
</dbReference>
<feature type="domain" description="HTH luxR-type" evidence="4">
    <location>
        <begin position="9"/>
        <end position="74"/>
    </location>
</feature>
<evidence type="ECO:0000256" key="1">
    <source>
        <dbReference type="ARBA" id="ARBA00023015"/>
    </source>
</evidence>
<dbReference type="PROSITE" id="PS00622">
    <property type="entry name" value="HTH_LUXR_1"/>
    <property type="match status" value="1"/>
</dbReference>
<protein>
    <submittedName>
        <fullName evidence="5">Regulatory protein, luxR family</fullName>
    </submittedName>
</protein>
<dbReference type="SUPFAM" id="SSF46894">
    <property type="entry name" value="C-terminal effector domain of the bipartite response regulators"/>
    <property type="match status" value="2"/>
</dbReference>
<sequence>MKLRRLHQKTPNLSSFSGVQLEVLKLAAWGHSNKEIGDILGLKQNTVKAHVKSAYQKLGIERRTQLTFIVGAEFGTSPVSLGDIPASHKRVAELVSLGFTDAEIAALIGKSCPTVCIIVRDLITAMGVKNRTGVANVWLATMGRVQATPSRIEGHDWEKLSEPFGPNAQEIARACGITIEELADNLLTRLRWNETDRLFVLHHSHT</sequence>
<dbReference type="PROSITE" id="PS50043">
    <property type="entry name" value="HTH_LUXR_2"/>
    <property type="match status" value="1"/>
</dbReference>
<keyword evidence="3" id="KW-0804">Transcription</keyword>